<dbReference type="RefSeq" id="WP_201312350.1">
    <property type="nucleotide sequence ID" value="NZ_BLYI01000070.1"/>
</dbReference>
<comment type="caution">
    <text evidence="3">The sequence shown here is derived from an EMBL/GenBank/DDBJ whole genome shotgun (WGS) entry which is preliminary data.</text>
</comment>
<dbReference type="Gene3D" id="1.10.10.1100">
    <property type="entry name" value="BFD-like [2Fe-2S]-binding domain"/>
    <property type="match status" value="1"/>
</dbReference>
<dbReference type="SUPFAM" id="SSF54373">
    <property type="entry name" value="FAD-linked reductases, C-terminal domain"/>
    <property type="match status" value="1"/>
</dbReference>
<organism evidence="3 4">
    <name type="scientific">Anaerostipes butyraticus</name>
    <dbReference type="NCBI Taxonomy" id="645466"/>
    <lineage>
        <taxon>Bacteria</taxon>
        <taxon>Bacillati</taxon>
        <taxon>Bacillota</taxon>
        <taxon>Clostridia</taxon>
        <taxon>Lachnospirales</taxon>
        <taxon>Lachnospiraceae</taxon>
        <taxon>Anaerostipes</taxon>
    </lineage>
</organism>
<dbReference type="Pfam" id="PF04324">
    <property type="entry name" value="Fer2_BFD"/>
    <property type="match status" value="1"/>
</dbReference>
<protein>
    <submittedName>
        <fullName evidence="3">FAD/NAD(P)-binding oxidoreductase</fullName>
    </submittedName>
</protein>
<dbReference type="InterPro" id="IPR041854">
    <property type="entry name" value="BFD-like_2Fe2S-bd_dom_sf"/>
</dbReference>
<dbReference type="SUPFAM" id="SSF51905">
    <property type="entry name" value="FAD/NAD(P)-binding domain"/>
    <property type="match status" value="1"/>
</dbReference>
<evidence type="ECO:0000259" key="2">
    <source>
        <dbReference type="Pfam" id="PF04324"/>
    </source>
</evidence>
<feature type="domain" description="BFD-like [2Fe-2S]-binding" evidence="2">
    <location>
        <begin position="396"/>
        <end position="450"/>
    </location>
</feature>
<dbReference type="EMBL" id="BLYI01000070">
    <property type="protein sequence ID" value="GFO86698.1"/>
    <property type="molecule type" value="Genomic_DNA"/>
</dbReference>
<dbReference type="InterPro" id="IPR007419">
    <property type="entry name" value="BFD-like_2Fe2S-bd_dom"/>
</dbReference>
<dbReference type="Proteomes" id="UP000613208">
    <property type="component" value="Unassembled WGS sequence"/>
</dbReference>
<dbReference type="InterPro" id="IPR006076">
    <property type="entry name" value="FAD-dep_OxRdtase"/>
</dbReference>
<sequence length="479" mass="52331">MYDVAIIGAGITGCSIAYELGKYQVNAVVIEKENDVSVGTTKANSAIIHGGYDPKPGTKMAKYNIKGNQYTKELCEKLDVPFKQIGALVVAFSEEEKKTIEELKERGKINGVPDMEIWDQEKLRKEEPNVSEKALAALYSPNVGIVSPWELAIALAEVSVQNGVEYKLNTEVTGIEKTEEGYQIETNQGTVEAKYICNAAGVFADKVNEMVNEKTFEITPNKGEYYLLDKSQGNLVNHVIFQCPNENGKGVLVAPTVHGNLIVGPDSQPTSGNDVSTTRQGLDFVRNTALKSVPGINFRESIRNFAGVRARTKEHDFQIYEDKKNKGFINIGGMESPGLSSAAAVALDIVKMLGESGLELEAKKEIVDERKIARFRGLSHEDRAKLVAENPAYGKIICRCETVTEGEIINAIHRPIPAVSIDAVKRRCNAGMGRCQGGFCGPRVQEIIARELNIPLEDVPQDRKGTDIITGETKDGGAR</sequence>
<evidence type="ECO:0000313" key="3">
    <source>
        <dbReference type="EMBL" id="GFO86698.1"/>
    </source>
</evidence>
<feature type="domain" description="FAD dependent oxidoreductase" evidence="1">
    <location>
        <begin position="3"/>
        <end position="349"/>
    </location>
</feature>
<dbReference type="PANTHER" id="PTHR42720:SF1">
    <property type="entry name" value="GLYCEROL 3-PHOSPHATE OXIDASE"/>
    <property type="match status" value="1"/>
</dbReference>
<evidence type="ECO:0000313" key="4">
    <source>
        <dbReference type="Proteomes" id="UP000613208"/>
    </source>
</evidence>
<dbReference type="Gene3D" id="3.30.9.10">
    <property type="entry name" value="D-Amino Acid Oxidase, subunit A, domain 2"/>
    <property type="match status" value="1"/>
</dbReference>
<gene>
    <name evidence="3" type="primary">glpA</name>
    <name evidence="3" type="ORF">ANBU17_30450</name>
</gene>
<dbReference type="InterPro" id="IPR036188">
    <property type="entry name" value="FAD/NAD-bd_sf"/>
</dbReference>
<reference evidence="3" key="1">
    <citation type="submission" date="2020-06" db="EMBL/GenBank/DDBJ databases">
        <title>Characterization of fructooligosaccharide metabolism and fructooligosaccharide-degrading enzymes in human commensal butyrate producers.</title>
        <authorList>
            <person name="Tanno H."/>
            <person name="Fujii T."/>
            <person name="Hirano K."/>
            <person name="Maeno S."/>
            <person name="Tonozuka T."/>
            <person name="Sakamoto M."/>
            <person name="Ohkuma M."/>
            <person name="Tochio T."/>
            <person name="Endo A."/>
        </authorList>
    </citation>
    <scope>NUCLEOTIDE SEQUENCE</scope>
    <source>
        <strain evidence="3">JCM 17466</strain>
    </source>
</reference>
<evidence type="ECO:0000259" key="1">
    <source>
        <dbReference type="Pfam" id="PF01266"/>
    </source>
</evidence>
<accession>A0A916Q989</accession>
<name>A0A916Q989_9FIRM</name>
<dbReference type="PANTHER" id="PTHR42720">
    <property type="entry name" value="GLYCEROL-3-PHOSPHATE DEHYDROGENASE"/>
    <property type="match status" value="1"/>
</dbReference>
<dbReference type="Gene3D" id="3.50.50.60">
    <property type="entry name" value="FAD/NAD(P)-binding domain"/>
    <property type="match status" value="1"/>
</dbReference>
<dbReference type="Pfam" id="PF01266">
    <property type="entry name" value="DAO"/>
    <property type="match status" value="1"/>
</dbReference>
<dbReference type="CDD" id="cd19946">
    <property type="entry name" value="GlpA-like_Fer2_BFD-like"/>
    <property type="match status" value="1"/>
</dbReference>
<keyword evidence="4" id="KW-1185">Reference proteome</keyword>
<dbReference type="InterPro" id="IPR052745">
    <property type="entry name" value="G3P_Oxidase/Oxidoreductase"/>
</dbReference>
<dbReference type="AlphaFoldDB" id="A0A916Q989"/>
<proteinExistence type="predicted"/>